<proteinExistence type="predicted"/>
<evidence type="ECO:0000313" key="1">
    <source>
        <dbReference type="EMBL" id="RQP24721.1"/>
    </source>
</evidence>
<reference evidence="1 2" key="1">
    <citation type="submission" date="2018-08" db="EMBL/GenBank/DDBJ databases">
        <authorList>
            <person name="Khan S.A."/>
            <person name="Jeon C.O."/>
            <person name="Chun B.H."/>
            <person name="Jeong S.E."/>
        </authorList>
    </citation>
    <scope>NUCLEOTIDE SEQUENCE [LARGE SCALE GENOMIC DNA]</scope>
    <source>
        <strain evidence="1 2">S-16</strain>
    </source>
</reference>
<sequence length="219" mass="22830">MSSFSLRQTLARRLEPPGWTPKDGIAVLCGPRPANIRVLDNLPPRTFIFKSGPITAGGVSGDCQLAINSNGDWLFTGSVHEDDIVGDSYAICMAVLDLKDAAGATLVTGNSGKVHGKLGVGPKSDTWKIAGFDLRIKDQWETAIGSRTSTTLKASTLPVDVIDLALTGLALGAVILFGGSNRGSDACHVEFDNEGRSNLVCDVSSRAPLTGSTMAAAST</sequence>
<evidence type="ECO:0000313" key="2">
    <source>
        <dbReference type="Proteomes" id="UP000267464"/>
    </source>
</evidence>
<reference evidence="1 2" key="2">
    <citation type="submission" date="2018-12" db="EMBL/GenBank/DDBJ databases">
        <title>Rhizobacter gummiphilus sp. nov., a rubber-degrading bacterium isolated from the soil of a botanical garden in Japan.</title>
        <authorList>
            <person name="Shunsuke S.S."/>
        </authorList>
    </citation>
    <scope>NUCLEOTIDE SEQUENCE [LARGE SCALE GENOMIC DNA]</scope>
    <source>
        <strain evidence="1 2">S-16</strain>
    </source>
</reference>
<dbReference type="RefSeq" id="WP_124539616.1">
    <property type="nucleotide sequence ID" value="NZ_QUSW01000002.1"/>
</dbReference>
<keyword evidence="2" id="KW-1185">Reference proteome</keyword>
<dbReference type="AlphaFoldDB" id="A0A3N7HUU7"/>
<name>A0A3N7HUU7_9BURK</name>
<comment type="caution">
    <text evidence="1">The sequence shown here is derived from an EMBL/GenBank/DDBJ whole genome shotgun (WGS) entry which is preliminary data.</text>
</comment>
<dbReference type="EMBL" id="QUSW01000002">
    <property type="protein sequence ID" value="RQP24721.1"/>
    <property type="molecule type" value="Genomic_DNA"/>
</dbReference>
<dbReference type="Proteomes" id="UP000267464">
    <property type="component" value="Unassembled WGS sequence"/>
</dbReference>
<accession>A0A3N7HUU7</accession>
<gene>
    <name evidence="1" type="ORF">DZC73_07450</name>
</gene>
<organism evidence="1 2">
    <name type="scientific">Piscinibacter terrae</name>
    <dbReference type="NCBI Taxonomy" id="2496871"/>
    <lineage>
        <taxon>Bacteria</taxon>
        <taxon>Pseudomonadati</taxon>
        <taxon>Pseudomonadota</taxon>
        <taxon>Betaproteobacteria</taxon>
        <taxon>Burkholderiales</taxon>
        <taxon>Sphaerotilaceae</taxon>
        <taxon>Piscinibacter</taxon>
    </lineage>
</organism>
<protein>
    <submittedName>
        <fullName evidence="1">Uncharacterized protein</fullName>
    </submittedName>
</protein>